<dbReference type="GO" id="GO:0005524">
    <property type="term" value="F:ATP binding"/>
    <property type="evidence" value="ECO:0007669"/>
    <property type="project" value="UniProtKB-KW"/>
</dbReference>
<dbReference type="AlphaFoldDB" id="A0AAD9P6K6"/>
<evidence type="ECO:0008006" key="7">
    <source>
        <dbReference type="Google" id="ProtNLM"/>
    </source>
</evidence>
<feature type="compositionally biased region" description="Basic and acidic residues" evidence="4">
    <location>
        <begin position="18"/>
        <end position="34"/>
    </location>
</feature>
<proteinExistence type="predicted"/>
<evidence type="ECO:0000256" key="3">
    <source>
        <dbReference type="ARBA" id="ARBA00022840"/>
    </source>
</evidence>
<dbReference type="Pfam" id="PF03133">
    <property type="entry name" value="TTL"/>
    <property type="match status" value="1"/>
</dbReference>
<dbReference type="GO" id="GO:0015631">
    <property type="term" value="F:tubulin binding"/>
    <property type="evidence" value="ECO:0007669"/>
    <property type="project" value="TreeGrafter"/>
</dbReference>
<keyword evidence="3" id="KW-0067">ATP-binding</keyword>
<organism evidence="5 6">
    <name type="scientific">Ridgeia piscesae</name>
    <name type="common">Tubeworm</name>
    <dbReference type="NCBI Taxonomy" id="27915"/>
    <lineage>
        <taxon>Eukaryota</taxon>
        <taxon>Metazoa</taxon>
        <taxon>Spiralia</taxon>
        <taxon>Lophotrochozoa</taxon>
        <taxon>Annelida</taxon>
        <taxon>Polychaeta</taxon>
        <taxon>Sedentaria</taxon>
        <taxon>Canalipalpata</taxon>
        <taxon>Sabellida</taxon>
        <taxon>Siboglinidae</taxon>
        <taxon>Ridgeia</taxon>
    </lineage>
</organism>
<dbReference type="Proteomes" id="UP001209878">
    <property type="component" value="Unassembled WGS sequence"/>
</dbReference>
<dbReference type="EMBL" id="JAODUO010000114">
    <property type="protein sequence ID" value="KAK2189106.1"/>
    <property type="molecule type" value="Genomic_DNA"/>
</dbReference>
<reference evidence="5" key="1">
    <citation type="journal article" date="2023" name="Mol. Biol. Evol.">
        <title>Third-Generation Sequencing Reveals the Adaptive Role of the Epigenome in Three Deep-Sea Polychaetes.</title>
        <authorList>
            <person name="Perez M."/>
            <person name="Aroh O."/>
            <person name="Sun Y."/>
            <person name="Lan Y."/>
            <person name="Juniper S.K."/>
            <person name="Young C.R."/>
            <person name="Angers B."/>
            <person name="Qian P.Y."/>
        </authorList>
    </citation>
    <scope>NUCLEOTIDE SEQUENCE</scope>
    <source>
        <strain evidence="5">R07B-5</strain>
    </source>
</reference>
<dbReference type="PROSITE" id="PS51221">
    <property type="entry name" value="TTL"/>
    <property type="match status" value="1"/>
</dbReference>
<keyword evidence="6" id="KW-1185">Reference proteome</keyword>
<dbReference type="InterPro" id="IPR004344">
    <property type="entry name" value="TTL/TTLL_fam"/>
</dbReference>
<dbReference type="Gene3D" id="3.30.470.20">
    <property type="entry name" value="ATP-grasp fold, B domain"/>
    <property type="match status" value="1"/>
</dbReference>
<dbReference type="PANTHER" id="PTHR12241">
    <property type="entry name" value="TUBULIN POLYGLUTAMYLASE"/>
    <property type="match status" value="1"/>
</dbReference>
<name>A0AAD9P6K6_RIDPI</name>
<protein>
    <recommendedName>
        <fullName evidence="7">Tubulin polyglutamylase TTLL11</fullName>
    </recommendedName>
</protein>
<gene>
    <name evidence="5" type="ORF">NP493_115g08041</name>
</gene>
<evidence type="ECO:0000256" key="4">
    <source>
        <dbReference type="SAM" id="MobiDB-lite"/>
    </source>
</evidence>
<evidence type="ECO:0000256" key="1">
    <source>
        <dbReference type="ARBA" id="ARBA00022598"/>
    </source>
</evidence>
<evidence type="ECO:0000313" key="5">
    <source>
        <dbReference type="EMBL" id="KAK2189106.1"/>
    </source>
</evidence>
<dbReference type="GO" id="GO:0000226">
    <property type="term" value="P:microtubule cytoskeleton organization"/>
    <property type="evidence" value="ECO:0007669"/>
    <property type="project" value="TreeGrafter"/>
</dbReference>
<keyword evidence="1" id="KW-0436">Ligase</keyword>
<dbReference type="GO" id="GO:0036064">
    <property type="term" value="C:ciliary basal body"/>
    <property type="evidence" value="ECO:0007669"/>
    <property type="project" value="TreeGrafter"/>
</dbReference>
<sequence>MTTSTTKPVNTRYKKTDRRQTHSEKKRHDEDARKPMRRNFHISYRAVQPAAKSTVTIDTSNARNAIDVLRLCLKELKWREEGNKSIPGDRVNKFPGMVEVLRKVNLGRTLDVMQELFPEAYDFHPQQWYLPQQLPEFISASRKLNSDGKKAVFIVKPDEGCQGEGIYLISNPKNFIFNQRSYVVQEYLSSPLLLDNFKFDLRVYVVITCLDPLKIYISREGLARFCTVPYEPPTQRNLSKTYMHLTNYSLNKKSDSYQHTESSEDGSKRTMSSVMGYLKELGYDIRQMCFEIEQLVVKTMIAIMPDLKVYYRSEVPLGQSVPSCFQILGFDVLLLDDGKPMLLEVNSNPSLRIDYEREVVPGIYECIYSQVDAEIKKPLVHDTLLLVTEGPDTLRSDKKAAWYSLDKLDEGPMSSELSGSYEALELVFPHDNHFYDDLFILDAIASIFVDSLGVRHCLRMGTTAFRTFTRRCKLAGGQCGFTNADFDILFITLQKRWEHLNLDKPGSASLGQLIKIAKKNNSNSDDELEKLVRKICSEMEHLPQRAKADLLAGAHICGHLDGGTTVPADQFGEQTYIKQKKSSGGLCFLAFVEAFLALAQKKFGKSKCESTICLVDLWQDQKRTETTRHKHSKQVPVICSSAHQHMPRPLTTGNPPTLAGSLANSLPRRYPRYSCSMDFRKQKLVEN</sequence>
<keyword evidence="2" id="KW-0547">Nucleotide-binding</keyword>
<comment type="caution">
    <text evidence="5">The sequence shown here is derived from an EMBL/GenBank/DDBJ whole genome shotgun (WGS) entry which is preliminary data.</text>
</comment>
<accession>A0AAD9P6K6</accession>
<evidence type="ECO:0000313" key="6">
    <source>
        <dbReference type="Proteomes" id="UP001209878"/>
    </source>
</evidence>
<dbReference type="PANTHER" id="PTHR12241:SF154">
    <property type="entry name" value="TUBULIN POLYGLUTAMYLASE TTLL11"/>
    <property type="match status" value="1"/>
</dbReference>
<feature type="region of interest" description="Disordered" evidence="4">
    <location>
        <begin position="1"/>
        <end position="35"/>
    </location>
</feature>
<dbReference type="SUPFAM" id="SSF56059">
    <property type="entry name" value="Glutathione synthetase ATP-binding domain-like"/>
    <property type="match status" value="1"/>
</dbReference>
<evidence type="ECO:0000256" key="2">
    <source>
        <dbReference type="ARBA" id="ARBA00022741"/>
    </source>
</evidence>
<dbReference type="GO" id="GO:0070740">
    <property type="term" value="F:tubulin-glutamic acid ligase activity"/>
    <property type="evidence" value="ECO:0007669"/>
    <property type="project" value="TreeGrafter"/>
</dbReference>